<dbReference type="AlphaFoldDB" id="A0A3P3VY72"/>
<organism evidence="1 2">
    <name type="scientific">Paenimyroides tangerinum</name>
    <dbReference type="NCBI Taxonomy" id="2488728"/>
    <lineage>
        <taxon>Bacteria</taxon>
        <taxon>Pseudomonadati</taxon>
        <taxon>Bacteroidota</taxon>
        <taxon>Flavobacteriia</taxon>
        <taxon>Flavobacteriales</taxon>
        <taxon>Flavobacteriaceae</taxon>
        <taxon>Paenimyroides</taxon>
    </lineage>
</organism>
<accession>A0A3P3VY72</accession>
<dbReference type="PROSITE" id="PS51257">
    <property type="entry name" value="PROKAR_LIPOPROTEIN"/>
    <property type="match status" value="1"/>
</dbReference>
<sequence length="217" mass="25649">MSFKFKYLSIITLFILFACNKKSENKRIPIYIEPFYNSQPFKINVEKYNEELKSEDKDAIIKLSNEIKSNKDNIELMTMFVLATRLYDLGLKDEASYWYYTAGLRRNVFKETLITDASSGEYKMALDAYYKLLGEYINGYSFGDLDKTIKITNQIIEESQNLKSFAKLYPNYQFDDTKLNEAIENSINDRKEMISYIEENREEIKKARKENGIENKY</sequence>
<keyword evidence="2" id="KW-1185">Reference proteome</keyword>
<dbReference type="Proteomes" id="UP000275719">
    <property type="component" value="Unassembled WGS sequence"/>
</dbReference>
<gene>
    <name evidence="1" type="ORF">EG240_14455</name>
</gene>
<dbReference type="RefSeq" id="WP_125020066.1">
    <property type="nucleotide sequence ID" value="NZ_RQVQ01000047.1"/>
</dbReference>
<evidence type="ECO:0000313" key="1">
    <source>
        <dbReference type="EMBL" id="RRJ87762.1"/>
    </source>
</evidence>
<dbReference type="OrthoDB" id="1149028at2"/>
<reference evidence="1 2" key="1">
    <citation type="submission" date="2018-11" db="EMBL/GenBank/DDBJ databases">
        <title>Flavobacterium sp. nov., YIM 102701-2 draft genome.</title>
        <authorList>
            <person name="Li G."/>
            <person name="Jiang Y."/>
        </authorList>
    </citation>
    <scope>NUCLEOTIDE SEQUENCE [LARGE SCALE GENOMIC DNA]</scope>
    <source>
        <strain evidence="1 2">YIM 102701-2</strain>
    </source>
</reference>
<proteinExistence type="predicted"/>
<name>A0A3P3VY72_9FLAO</name>
<dbReference type="EMBL" id="RQVQ01000047">
    <property type="protein sequence ID" value="RRJ87762.1"/>
    <property type="molecule type" value="Genomic_DNA"/>
</dbReference>
<protein>
    <submittedName>
        <fullName evidence="1">Uncharacterized protein</fullName>
    </submittedName>
</protein>
<evidence type="ECO:0000313" key="2">
    <source>
        <dbReference type="Proteomes" id="UP000275719"/>
    </source>
</evidence>
<comment type="caution">
    <text evidence="1">The sequence shown here is derived from an EMBL/GenBank/DDBJ whole genome shotgun (WGS) entry which is preliminary data.</text>
</comment>